<evidence type="ECO:0000313" key="2">
    <source>
        <dbReference type="Proteomes" id="UP001483337"/>
    </source>
</evidence>
<name>A0ABZ2UVX0_9CYAN</name>
<protein>
    <submittedName>
        <fullName evidence="1">Uncharacterized protein</fullName>
    </submittedName>
</protein>
<accession>A0ABZ2UVX0</accession>
<proteinExistence type="predicted"/>
<gene>
    <name evidence="1" type="ORF">WJM97_02045</name>
</gene>
<organism evidence="1 2">
    <name type="scientific">Okeanomitos corallinicola TIOX110</name>
    <dbReference type="NCBI Taxonomy" id="3133117"/>
    <lineage>
        <taxon>Bacteria</taxon>
        <taxon>Bacillati</taxon>
        <taxon>Cyanobacteriota</taxon>
        <taxon>Cyanophyceae</taxon>
        <taxon>Nostocales</taxon>
        <taxon>Aphanizomenonaceae</taxon>
        <taxon>Okeanomitos</taxon>
    </lineage>
</organism>
<sequence>MSKEFTPKCYIVSDGSVPKEFDQYKEELKRNFGEGNYDISRNSDLGNFLRGVNFQIKGKKKKNKR</sequence>
<dbReference type="Proteomes" id="UP001483337">
    <property type="component" value="Chromosome"/>
</dbReference>
<keyword evidence="2" id="KW-1185">Reference proteome</keyword>
<evidence type="ECO:0000313" key="1">
    <source>
        <dbReference type="EMBL" id="WZB88500.1"/>
    </source>
</evidence>
<reference evidence="1 2" key="1">
    <citation type="submission" date="2024-04" db="EMBL/GenBank/DDBJ databases">
        <title>Okeanomitos corallinicola gen. &amp; sp. nov. (Nostocales, Cyanobacteria), a new toxic marine heterocyst-forming cyanobacterium from a coral reef.</title>
        <authorList>
            <person name="Li H."/>
            <person name="Li R."/>
            <person name="Kang J."/>
            <person name="Hii K.S."/>
            <person name="Mohamed H.F."/>
            <person name="Xu X."/>
            <person name="Luo Z."/>
        </authorList>
    </citation>
    <scope>NUCLEOTIDE SEQUENCE [LARGE SCALE GENOMIC DNA]</scope>
    <source>
        <strain evidence="1 2">TIOX110</strain>
    </source>
</reference>
<dbReference type="EMBL" id="CP150886">
    <property type="protein sequence ID" value="WZB88500.1"/>
    <property type="molecule type" value="Genomic_DNA"/>
</dbReference>
<dbReference type="RefSeq" id="WP_353931407.1">
    <property type="nucleotide sequence ID" value="NZ_CP150886.1"/>
</dbReference>